<dbReference type="EMBL" id="PQXL01000102">
    <property type="protein sequence ID" value="THV51677.1"/>
    <property type="molecule type" value="Genomic_DNA"/>
</dbReference>
<organism evidence="2 3">
    <name type="scientific">Botrytis galanthina</name>
    <dbReference type="NCBI Taxonomy" id="278940"/>
    <lineage>
        <taxon>Eukaryota</taxon>
        <taxon>Fungi</taxon>
        <taxon>Dikarya</taxon>
        <taxon>Ascomycota</taxon>
        <taxon>Pezizomycotina</taxon>
        <taxon>Leotiomycetes</taxon>
        <taxon>Helotiales</taxon>
        <taxon>Sclerotiniaceae</taxon>
        <taxon>Botrytis</taxon>
    </lineage>
</organism>
<feature type="region of interest" description="Disordered" evidence="1">
    <location>
        <begin position="115"/>
        <end position="206"/>
    </location>
</feature>
<name>A0A4S8R1K0_9HELO</name>
<feature type="compositionally biased region" description="Basic residues" evidence="1">
    <location>
        <begin position="118"/>
        <end position="130"/>
    </location>
</feature>
<dbReference type="OrthoDB" id="3557180at2759"/>
<dbReference type="AlphaFoldDB" id="A0A4S8R1K0"/>
<feature type="compositionally biased region" description="Polar residues" evidence="1">
    <location>
        <begin position="25"/>
        <end position="35"/>
    </location>
</feature>
<sequence>MGNEVSAQRVTFGFTPPCPLYTQVQQEASLNTDAPSTKKRKREDSEEDYSRENVRKRRKLLIMEDGINKIKDSSSSFQSVCQNRKPEVIEECGASSTKAETSDTVLNRLVIDMNRQKQEKKRQKRLRRQWAKSMDRKPGRDPIGTPFFSGLHATTPILPSTESELTAAGTNQKSKIKESSESTVEFGSKASPDMNASTSSAAEKKDQVFVKLKLPKEAR</sequence>
<feature type="region of interest" description="Disordered" evidence="1">
    <location>
        <begin position="25"/>
        <end position="56"/>
    </location>
</feature>
<evidence type="ECO:0000313" key="3">
    <source>
        <dbReference type="Proteomes" id="UP000308671"/>
    </source>
</evidence>
<comment type="caution">
    <text evidence="2">The sequence shown here is derived from an EMBL/GenBank/DDBJ whole genome shotgun (WGS) entry which is preliminary data.</text>
</comment>
<feature type="compositionally biased region" description="Polar residues" evidence="1">
    <location>
        <begin position="157"/>
        <end position="173"/>
    </location>
</feature>
<dbReference type="Proteomes" id="UP000308671">
    <property type="component" value="Unassembled WGS sequence"/>
</dbReference>
<keyword evidence="3" id="KW-1185">Reference proteome</keyword>
<protein>
    <submittedName>
        <fullName evidence="2">Uncharacterized protein</fullName>
    </submittedName>
</protein>
<reference evidence="2 3" key="1">
    <citation type="submission" date="2017-12" db="EMBL/GenBank/DDBJ databases">
        <title>Comparative genomics of Botrytis spp.</title>
        <authorList>
            <person name="Valero-Jimenez C.A."/>
            <person name="Tapia P."/>
            <person name="Veloso J."/>
            <person name="Silva-Moreno E."/>
            <person name="Staats M."/>
            <person name="Valdes J.H."/>
            <person name="Van Kan J.A.L."/>
        </authorList>
    </citation>
    <scope>NUCLEOTIDE SEQUENCE [LARGE SCALE GENOMIC DNA]</scope>
    <source>
        <strain evidence="2 3">MUCL435</strain>
    </source>
</reference>
<gene>
    <name evidence="2" type="ORF">BGAL_0102g00070</name>
</gene>
<accession>A0A4S8R1K0</accession>
<evidence type="ECO:0000256" key="1">
    <source>
        <dbReference type="SAM" id="MobiDB-lite"/>
    </source>
</evidence>
<evidence type="ECO:0000313" key="2">
    <source>
        <dbReference type="EMBL" id="THV51677.1"/>
    </source>
</evidence>
<proteinExistence type="predicted"/>
<feature type="compositionally biased region" description="Basic and acidic residues" evidence="1">
    <location>
        <begin position="42"/>
        <end position="53"/>
    </location>
</feature>